<dbReference type="Gene3D" id="3.60.15.10">
    <property type="entry name" value="Ribonuclease Z/Hydroxyacylglutathione hydrolase-like"/>
    <property type="match status" value="1"/>
</dbReference>
<dbReference type="Proteomes" id="UP000199062">
    <property type="component" value="Unassembled WGS sequence"/>
</dbReference>
<dbReference type="EMBL" id="FOZK01000002">
    <property type="protein sequence ID" value="SFS02044.1"/>
    <property type="molecule type" value="Genomic_DNA"/>
</dbReference>
<dbReference type="SUPFAM" id="SSF56281">
    <property type="entry name" value="Metallo-hydrolase/oxidoreductase"/>
    <property type="match status" value="1"/>
</dbReference>
<sequence>MPAYDHSLSTGFEVVDRWSGGVGWLAHPDETGERVSHAIAADDGLWLVDPVDAEGIDDLLAEYGDVTGVAVLSNYHARDADAFANRHDVAVHVPRWMDRVEERIDVPVERTDEVLGSAGFETTAVEPLSLYKAVVAYRPADGTLIVPDLLSSGSGYPVGDERVGVMLGSRLFPPREVFAEIEPERILFGHGRGVFEAADEALDDALDGARRRLPRALVANFGTNLRLFVSSMVD</sequence>
<protein>
    <recommendedName>
        <fullName evidence="3">Glyoxylase, beta-lactamase superfamily II</fullName>
    </recommendedName>
</protein>
<reference evidence="1 2" key="1">
    <citation type="submission" date="2016-10" db="EMBL/GenBank/DDBJ databases">
        <authorList>
            <person name="de Groot N.N."/>
        </authorList>
    </citation>
    <scope>NUCLEOTIDE SEQUENCE [LARGE SCALE GENOMIC DNA]</scope>
    <source>
        <strain evidence="1 2">CGMCC 1.10457</strain>
    </source>
</reference>
<dbReference type="OrthoDB" id="169463at2157"/>
<dbReference type="InterPro" id="IPR036866">
    <property type="entry name" value="RibonucZ/Hydroxyglut_hydro"/>
</dbReference>
<dbReference type="RefSeq" id="WP_089816913.1">
    <property type="nucleotide sequence ID" value="NZ_FOZK01000002.1"/>
</dbReference>
<evidence type="ECO:0008006" key="3">
    <source>
        <dbReference type="Google" id="ProtNLM"/>
    </source>
</evidence>
<accession>A0A1I6LF12</accession>
<name>A0A1I6LF12_9EURY</name>
<evidence type="ECO:0000313" key="2">
    <source>
        <dbReference type="Proteomes" id="UP000199062"/>
    </source>
</evidence>
<organism evidence="1 2">
    <name type="scientific">Halomicrobium zhouii</name>
    <dbReference type="NCBI Taxonomy" id="767519"/>
    <lineage>
        <taxon>Archaea</taxon>
        <taxon>Methanobacteriati</taxon>
        <taxon>Methanobacteriota</taxon>
        <taxon>Stenosarchaea group</taxon>
        <taxon>Halobacteria</taxon>
        <taxon>Halobacteriales</taxon>
        <taxon>Haloarculaceae</taxon>
        <taxon>Halomicrobium</taxon>
    </lineage>
</organism>
<dbReference type="AlphaFoldDB" id="A0A1I6LF12"/>
<evidence type="ECO:0000313" key="1">
    <source>
        <dbReference type="EMBL" id="SFS02044.1"/>
    </source>
</evidence>
<proteinExistence type="predicted"/>
<keyword evidence="2" id="KW-1185">Reference proteome</keyword>
<gene>
    <name evidence="1" type="ORF">SAMN05216559_2589</name>
</gene>